<keyword evidence="3" id="KW-1185">Reference proteome</keyword>
<reference evidence="2 3" key="1">
    <citation type="journal article" date="2013" name="PLoS Genet.">
        <title>Distinctive expansion of potential virulence genes in the genome of the oomycete fish pathogen Saprolegnia parasitica.</title>
        <authorList>
            <person name="Jiang R.H."/>
            <person name="de Bruijn I."/>
            <person name="Haas B.J."/>
            <person name="Belmonte R."/>
            <person name="Lobach L."/>
            <person name="Christie J."/>
            <person name="van den Ackerveken G."/>
            <person name="Bottin A."/>
            <person name="Bulone V."/>
            <person name="Diaz-Moreno S.M."/>
            <person name="Dumas B."/>
            <person name="Fan L."/>
            <person name="Gaulin E."/>
            <person name="Govers F."/>
            <person name="Grenville-Briggs L.J."/>
            <person name="Horner N.R."/>
            <person name="Levin J.Z."/>
            <person name="Mammella M."/>
            <person name="Meijer H.J."/>
            <person name="Morris P."/>
            <person name="Nusbaum C."/>
            <person name="Oome S."/>
            <person name="Phillips A.J."/>
            <person name="van Rooyen D."/>
            <person name="Rzeszutek E."/>
            <person name="Saraiva M."/>
            <person name="Secombes C.J."/>
            <person name="Seidl M.F."/>
            <person name="Snel B."/>
            <person name="Stassen J.H."/>
            <person name="Sykes S."/>
            <person name="Tripathy S."/>
            <person name="van den Berg H."/>
            <person name="Vega-Arreguin J.C."/>
            <person name="Wawra S."/>
            <person name="Young S.K."/>
            <person name="Zeng Q."/>
            <person name="Dieguez-Uribeondo J."/>
            <person name="Russ C."/>
            <person name="Tyler B.M."/>
            <person name="van West P."/>
        </authorList>
    </citation>
    <scope>NUCLEOTIDE SEQUENCE [LARGE SCALE GENOMIC DNA]</scope>
    <source>
        <strain evidence="2 3">CBS 223.65</strain>
    </source>
</reference>
<gene>
    <name evidence="2" type="ORF">SPRG_00608</name>
</gene>
<dbReference type="InterPro" id="IPR001509">
    <property type="entry name" value="Epimerase_deHydtase"/>
</dbReference>
<dbReference type="GO" id="GO:0004029">
    <property type="term" value="F:aldehyde dehydrogenase (NAD+) activity"/>
    <property type="evidence" value="ECO:0007669"/>
    <property type="project" value="TreeGrafter"/>
</dbReference>
<dbReference type="InterPro" id="IPR051783">
    <property type="entry name" value="NAD(P)-dependent_oxidoreduct"/>
</dbReference>
<evidence type="ECO:0000313" key="3">
    <source>
        <dbReference type="Proteomes" id="UP000030745"/>
    </source>
</evidence>
<dbReference type="KEGG" id="spar:SPRG_00608"/>
<sequence length="332" mass="35976">MTTTNRKARTAFVTGATGFLGRHLVESLQRNGWRIVAMHRPGSNVKVLLDLGVQCVVADLQDPASIAAILPNEVDAVFHVAANTTLWRARHAEQWRDNVVGTKAMCEAALQQHAKRFVFVSSVAAYGYRGDTINEATPQEGNIAPINYSRSKAAAEVEVRAAIAQGLAAVIINPAHILGAHDPSNWARIFKMVARDELTGIPPGTGSFCYAPYVADAIVAAADRGQVGHNYLLKGPDASFLELIQVAATQLGKVETRQPLPAFVLRLVGRVNEAVAYFTGREPDITYEGALLVCLHAHIETTKADDELGYKQMPLAESVAKTIAWLRETNQC</sequence>
<organism evidence="2 3">
    <name type="scientific">Saprolegnia parasitica (strain CBS 223.65)</name>
    <dbReference type="NCBI Taxonomy" id="695850"/>
    <lineage>
        <taxon>Eukaryota</taxon>
        <taxon>Sar</taxon>
        <taxon>Stramenopiles</taxon>
        <taxon>Oomycota</taxon>
        <taxon>Saprolegniomycetes</taxon>
        <taxon>Saprolegniales</taxon>
        <taxon>Saprolegniaceae</taxon>
        <taxon>Saprolegnia</taxon>
    </lineage>
</organism>
<feature type="domain" description="NAD-dependent epimerase/dehydratase" evidence="1">
    <location>
        <begin position="12"/>
        <end position="231"/>
    </location>
</feature>
<dbReference type="Gene3D" id="3.40.50.720">
    <property type="entry name" value="NAD(P)-binding Rossmann-like Domain"/>
    <property type="match status" value="1"/>
</dbReference>
<dbReference type="GO" id="GO:0005737">
    <property type="term" value="C:cytoplasm"/>
    <property type="evidence" value="ECO:0007669"/>
    <property type="project" value="TreeGrafter"/>
</dbReference>
<dbReference type="STRING" id="695850.A0A067CZ50"/>
<dbReference type="GeneID" id="24123244"/>
<protein>
    <recommendedName>
        <fullName evidence="1">NAD-dependent epimerase/dehydratase domain-containing protein</fullName>
    </recommendedName>
</protein>
<dbReference type="OMA" id="RMWLRDP"/>
<dbReference type="EMBL" id="KK583190">
    <property type="protein sequence ID" value="KDO34545.1"/>
    <property type="molecule type" value="Genomic_DNA"/>
</dbReference>
<evidence type="ECO:0000259" key="1">
    <source>
        <dbReference type="Pfam" id="PF01370"/>
    </source>
</evidence>
<dbReference type="VEuPathDB" id="FungiDB:SPRG_00608"/>
<dbReference type="PANTHER" id="PTHR48079:SF6">
    <property type="entry name" value="NAD(P)-BINDING DOMAIN-CONTAINING PROTEIN-RELATED"/>
    <property type="match status" value="1"/>
</dbReference>
<accession>A0A067CZ50</accession>
<dbReference type="AlphaFoldDB" id="A0A067CZ50"/>
<dbReference type="InterPro" id="IPR036291">
    <property type="entry name" value="NAD(P)-bd_dom_sf"/>
</dbReference>
<dbReference type="Proteomes" id="UP000030745">
    <property type="component" value="Unassembled WGS sequence"/>
</dbReference>
<name>A0A067CZ50_SAPPC</name>
<dbReference type="SUPFAM" id="SSF51735">
    <property type="entry name" value="NAD(P)-binding Rossmann-fold domains"/>
    <property type="match status" value="1"/>
</dbReference>
<evidence type="ECO:0000313" key="2">
    <source>
        <dbReference type="EMBL" id="KDO34545.1"/>
    </source>
</evidence>
<proteinExistence type="predicted"/>
<dbReference type="Pfam" id="PF01370">
    <property type="entry name" value="Epimerase"/>
    <property type="match status" value="1"/>
</dbReference>
<dbReference type="OrthoDB" id="66400at2759"/>
<dbReference type="RefSeq" id="XP_012194223.1">
    <property type="nucleotide sequence ID" value="XM_012338833.1"/>
</dbReference>
<dbReference type="PANTHER" id="PTHR48079">
    <property type="entry name" value="PROTEIN YEEZ"/>
    <property type="match status" value="1"/>
</dbReference>